<name>A0A6G1MI71_ORBOL</name>
<protein>
    <submittedName>
        <fullName evidence="2">Uncharacterized protein</fullName>
    </submittedName>
</protein>
<comment type="caution">
    <text evidence="2">The sequence shown here is derived from an EMBL/GenBank/DDBJ whole genome shotgun (WGS) entry which is preliminary data.</text>
</comment>
<evidence type="ECO:0000256" key="1">
    <source>
        <dbReference type="SAM" id="MobiDB-lite"/>
    </source>
</evidence>
<dbReference type="EMBL" id="WIPF01000003">
    <property type="protein sequence ID" value="KAF3231495.1"/>
    <property type="molecule type" value="Genomic_DNA"/>
</dbReference>
<proteinExistence type="predicted"/>
<evidence type="ECO:0000313" key="2">
    <source>
        <dbReference type="EMBL" id="KAF3231495.1"/>
    </source>
</evidence>
<dbReference type="AlphaFoldDB" id="A0A6G1MI71"/>
<accession>A0A6G1MI71</accession>
<sequence length="245" mass="27319">MPFEIRRDCCLENRDPGAFSSLNWANIEAYFCGQMDRLVLVGADATKYQRQPSVVCIEYEADREFERLLETFERNVIKEVELRKPCCSLDITLGPVESTNSCASNLLLLPTGRGHGTPILNELRYGHIFNTEERNELHDALGKAASKEVHAESTHTNREMGSTDVHKAAPRNTCYPGSIAPMSEDPALQAEPSSKRPFWSKLKVIKREKGKRTLGFSRGGGILSRLGAVKSAFKSSFGAIQTRRT</sequence>
<gene>
    <name evidence="2" type="ORF">TWF191_005564</name>
</gene>
<feature type="region of interest" description="Disordered" evidence="1">
    <location>
        <begin position="151"/>
        <end position="194"/>
    </location>
</feature>
<dbReference type="Proteomes" id="UP000483672">
    <property type="component" value="Unassembled WGS sequence"/>
</dbReference>
<organism evidence="2 3">
    <name type="scientific">Orbilia oligospora</name>
    <name type="common">Nematode-trapping fungus</name>
    <name type="synonym">Arthrobotrys oligospora</name>
    <dbReference type="NCBI Taxonomy" id="2813651"/>
    <lineage>
        <taxon>Eukaryota</taxon>
        <taxon>Fungi</taxon>
        <taxon>Dikarya</taxon>
        <taxon>Ascomycota</taxon>
        <taxon>Pezizomycotina</taxon>
        <taxon>Orbiliomycetes</taxon>
        <taxon>Orbiliales</taxon>
        <taxon>Orbiliaceae</taxon>
        <taxon>Orbilia</taxon>
    </lineage>
</organism>
<reference evidence="2 3" key="1">
    <citation type="submission" date="2019-06" db="EMBL/GenBank/DDBJ databases">
        <authorList>
            <person name="Palmer J.M."/>
        </authorList>
    </citation>
    <scope>NUCLEOTIDE SEQUENCE [LARGE SCALE GENOMIC DNA]</scope>
    <source>
        <strain evidence="2 3">TWF191</strain>
    </source>
</reference>
<evidence type="ECO:0000313" key="3">
    <source>
        <dbReference type="Proteomes" id="UP000483672"/>
    </source>
</evidence>